<feature type="non-terminal residue" evidence="6">
    <location>
        <position position="1"/>
    </location>
</feature>
<evidence type="ECO:0000256" key="1">
    <source>
        <dbReference type="ARBA" id="ARBA00022574"/>
    </source>
</evidence>
<organism evidence="6 7">
    <name type="scientific">Rotaria magnacalcarata</name>
    <dbReference type="NCBI Taxonomy" id="392030"/>
    <lineage>
        <taxon>Eukaryota</taxon>
        <taxon>Metazoa</taxon>
        <taxon>Spiralia</taxon>
        <taxon>Gnathifera</taxon>
        <taxon>Rotifera</taxon>
        <taxon>Eurotatoria</taxon>
        <taxon>Bdelloidea</taxon>
        <taxon>Philodinida</taxon>
        <taxon>Philodinidae</taxon>
        <taxon>Rotaria</taxon>
    </lineage>
</organism>
<gene>
    <name evidence="6" type="ORF">GIL414_LOCUS15317</name>
</gene>
<keyword evidence="1 4" id="KW-0853">WD repeat</keyword>
<reference evidence="6" key="1">
    <citation type="submission" date="2021-02" db="EMBL/GenBank/DDBJ databases">
        <authorList>
            <person name="Nowell W R."/>
        </authorList>
    </citation>
    <scope>NUCLEOTIDE SEQUENCE</scope>
</reference>
<dbReference type="PROSITE" id="PS50082">
    <property type="entry name" value="WD_REPEATS_2"/>
    <property type="match status" value="3"/>
</dbReference>
<protein>
    <recommendedName>
        <fullName evidence="8">Pleiotropic regulator 1</fullName>
    </recommendedName>
</protein>
<dbReference type="Pfam" id="PF00400">
    <property type="entry name" value="WD40"/>
    <property type="match status" value="3"/>
</dbReference>
<dbReference type="GO" id="GO:0000398">
    <property type="term" value="P:mRNA splicing, via spliceosome"/>
    <property type="evidence" value="ECO:0007669"/>
    <property type="project" value="InterPro"/>
</dbReference>
<dbReference type="PANTHER" id="PTHR19923:SF0">
    <property type="entry name" value="PLEIOTROPIC REGULATOR 1"/>
    <property type="match status" value="1"/>
</dbReference>
<dbReference type="InterPro" id="IPR015943">
    <property type="entry name" value="WD40/YVTN_repeat-like_dom_sf"/>
</dbReference>
<dbReference type="InterPro" id="IPR036322">
    <property type="entry name" value="WD40_repeat_dom_sf"/>
</dbReference>
<evidence type="ECO:0000313" key="6">
    <source>
        <dbReference type="EMBL" id="CAF4067517.1"/>
    </source>
</evidence>
<evidence type="ECO:0000313" key="7">
    <source>
        <dbReference type="Proteomes" id="UP000681720"/>
    </source>
</evidence>
<feature type="compositionally biased region" description="Polar residues" evidence="5">
    <location>
        <begin position="101"/>
        <end position="113"/>
    </location>
</feature>
<dbReference type="GO" id="GO:0071013">
    <property type="term" value="C:catalytic step 2 spliceosome"/>
    <property type="evidence" value="ECO:0007669"/>
    <property type="project" value="TreeGrafter"/>
</dbReference>
<dbReference type="Gene3D" id="2.130.10.10">
    <property type="entry name" value="YVTN repeat-like/Quinoprotein amine dehydrogenase"/>
    <property type="match status" value="1"/>
</dbReference>
<feature type="compositionally biased region" description="Low complexity" evidence="5">
    <location>
        <begin position="70"/>
        <end position="82"/>
    </location>
</feature>
<dbReference type="SUPFAM" id="SSF50978">
    <property type="entry name" value="WD40 repeat-like"/>
    <property type="match status" value="1"/>
</dbReference>
<dbReference type="SUPFAM" id="SSF55129">
    <property type="entry name" value="Ribosomal protein L30p/L7e"/>
    <property type="match status" value="1"/>
</dbReference>
<accession>A0A8S2PTI3</accession>
<dbReference type="PANTHER" id="PTHR19923">
    <property type="entry name" value="WD40 REPEAT PROTEINPRL1/PRL2-RELATED"/>
    <property type="match status" value="1"/>
</dbReference>
<dbReference type="AlphaFoldDB" id="A0A8S2PTI3"/>
<dbReference type="PROSITE" id="PS00678">
    <property type="entry name" value="WD_REPEATS_1"/>
    <property type="match status" value="1"/>
</dbReference>
<evidence type="ECO:0000256" key="4">
    <source>
        <dbReference type="PROSITE-ProRule" id="PRU00221"/>
    </source>
</evidence>
<name>A0A8S2PTI3_9BILA</name>
<comment type="caution">
    <text evidence="6">The sequence shown here is derived from an EMBL/GenBank/DDBJ whole genome shotgun (WGS) entry which is preliminary data.</text>
</comment>
<feature type="repeat" description="WD" evidence="4">
    <location>
        <begin position="243"/>
        <end position="284"/>
    </location>
</feature>
<evidence type="ECO:0000256" key="3">
    <source>
        <dbReference type="ARBA" id="ARBA00025726"/>
    </source>
</evidence>
<evidence type="ECO:0000256" key="5">
    <source>
        <dbReference type="SAM" id="MobiDB-lite"/>
    </source>
</evidence>
<dbReference type="GO" id="GO:0000974">
    <property type="term" value="C:Prp19 complex"/>
    <property type="evidence" value="ECO:0007669"/>
    <property type="project" value="TreeGrafter"/>
</dbReference>
<dbReference type="Proteomes" id="UP000681720">
    <property type="component" value="Unassembled WGS sequence"/>
</dbReference>
<dbReference type="InterPro" id="IPR020472">
    <property type="entry name" value="WD40_PAC1"/>
</dbReference>
<comment type="similarity">
    <text evidence="3">Belongs to the WD repeat PRL1/PRL2 family.</text>
</comment>
<feature type="repeat" description="WD" evidence="4">
    <location>
        <begin position="201"/>
        <end position="242"/>
    </location>
</feature>
<evidence type="ECO:0000256" key="2">
    <source>
        <dbReference type="ARBA" id="ARBA00022737"/>
    </source>
</evidence>
<dbReference type="GO" id="GO:0071011">
    <property type="term" value="C:precatalytic spliceosome"/>
    <property type="evidence" value="ECO:0007669"/>
    <property type="project" value="TreeGrafter"/>
</dbReference>
<evidence type="ECO:0008006" key="8">
    <source>
        <dbReference type="Google" id="ProtNLM"/>
    </source>
</evidence>
<dbReference type="CDD" id="cd00200">
    <property type="entry name" value="WD40"/>
    <property type="match status" value="1"/>
</dbReference>
<dbReference type="InterPro" id="IPR036919">
    <property type="entry name" value="Ribo_uL30_ferredoxin-like_sf"/>
</dbReference>
<dbReference type="InterPro" id="IPR019775">
    <property type="entry name" value="WD40_repeat_CS"/>
</dbReference>
<dbReference type="PROSITE" id="PS50294">
    <property type="entry name" value="WD_REPEATS_REGION"/>
    <property type="match status" value="3"/>
</dbReference>
<dbReference type="InterPro" id="IPR001680">
    <property type="entry name" value="WD40_rpt"/>
</dbReference>
<sequence>MADTTNAEKPISVHSLVFRSLKRTHDLFVANQNTPVLPDETANSISRKIKAKDQYGTVLTLPKGMKPHVKNTAETNETTTAEAKNDDTSNNNDEETVNESLTTTNADGSTTASPMSNALVLASKPQQTSNQLQALVSRKPASVMPKPQWHAPWKLMRVISGHLGWVRCVDVEPANEWFVTGAADRVIKIWDLASGTLKLSLTGHVSTVRGVAVSTRQPYLFSAGEDKQVKCWDLECNKVIRHYHGHLSAVYALSLHPTLDILVSCGRDSVARVWDMRTKAQIHCLTGHTNTVADVKTQAADPEVSSIRYLSLSAINNARERSYRKADKKGFHNREDVNYDIPKQPKQSNFRDRFRYTALEEVKMEQGSQRSLIEPMIDRTQPPHKFHVVTKLRSTYGETYYVKEALEKLGFISHGRKQWNVLTVIVKNVPSVNKHLYVCKHMVQIKPLTFVDGVPSLDDIGSTKLFPHSGHLIIDDHFDLKQMNISIDDKDKWPVDMNHIVARLHADRTANRLHAEYFPTKYNWFFDQHIDGVKVIQPCNPEVKDTHLEDLVMLEWTYAGINFSAKPTEPWADDGGIECAAHSTLRQRTFETVLAVIVASYEIYYATYHAKNQLGTSFPREYARERQGRPSVLRRLVLVCYALLWGIEIGFKLASRQLIYILNPCHIVTLIQ</sequence>
<proteinExistence type="inferred from homology"/>
<dbReference type="InterPro" id="IPR045241">
    <property type="entry name" value="Prp46/PLRG1-like"/>
</dbReference>
<feature type="region of interest" description="Disordered" evidence="5">
    <location>
        <begin position="62"/>
        <end position="113"/>
    </location>
</feature>
<dbReference type="EMBL" id="CAJOBJ010006706">
    <property type="protein sequence ID" value="CAF4067517.1"/>
    <property type="molecule type" value="Genomic_DNA"/>
</dbReference>
<dbReference type="PRINTS" id="PR00320">
    <property type="entry name" value="GPROTEINBRPT"/>
</dbReference>
<keyword evidence="2" id="KW-0677">Repeat</keyword>
<feature type="repeat" description="WD" evidence="4">
    <location>
        <begin position="159"/>
        <end position="200"/>
    </location>
</feature>
<dbReference type="SMART" id="SM00320">
    <property type="entry name" value="WD40"/>
    <property type="match status" value="3"/>
</dbReference>